<evidence type="ECO:0000256" key="2">
    <source>
        <dbReference type="SAM" id="Phobius"/>
    </source>
</evidence>
<dbReference type="AlphaFoldDB" id="A0A8G2BDS8"/>
<comment type="similarity">
    <text evidence="1">Belongs to the enoyl-CoA hydratase/isomerase family.</text>
</comment>
<keyword evidence="2" id="KW-1133">Transmembrane helix</keyword>
<keyword evidence="4" id="KW-1185">Reference proteome</keyword>
<dbReference type="InterPro" id="IPR014748">
    <property type="entry name" value="Enoyl-CoA_hydra_C"/>
</dbReference>
<dbReference type="Gene3D" id="3.90.226.10">
    <property type="entry name" value="2-enoyl-CoA Hydratase, Chain A, domain 1"/>
    <property type="match status" value="1"/>
</dbReference>
<dbReference type="Pfam" id="PF00378">
    <property type="entry name" value="ECH_1"/>
    <property type="match status" value="1"/>
</dbReference>
<gene>
    <name evidence="3" type="ORF">SAMN05660686_00122</name>
</gene>
<evidence type="ECO:0000256" key="1">
    <source>
        <dbReference type="ARBA" id="ARBA00005254"/>
    </source>
</evidence>
<name>A0A8G2BDS8_9PROT</name>
<proteinExistence type="inferred from homology"/>
<dbReference type="GO" id="GO:0016853">
    <property type="term" value="F:isomerase activity"/>
    <property type="evidence" value="ECO:0007669"/>
    <property type="project" value="UniProtKB-KW"/>
</dbReference>
<dbReference type="RefSeq" id="WP_028793054.1">
    <property type="nucleotide sequence ID" value="NZ_FNBW01000001.1"/>
</dbReference>
<dbReference type="InterPro" id="IPR001753">
    <property type="entry name" value="Enoyl-CoA_hydra/iso"/>
</dbReference>
<dbReference type="InterPro" id="IPR029045">
    <property type="entry name" value="ClpP/crotonase-like_dom_sf"/>
</dbReference>
<evidence type="ECO:0000313" key="4">
    <source>
        <dbReference type="Proteomes" id="UP000198615"/>
    </source>
</evidence>
<evidence type="ECO:0000313" key="3">
    <source>
        <dbReference type="EMBL" id="SDF06948.1"/>
    </source>
</evidence>
<feature type="transmembrane region" description="Helical" evidence="2">
    <location>
        <begin position="106"/>
        <end position="131"/>
    </location>
</feature>
<comment type="caution">
    <text evidence="3">The sequence shown here is derived from an EMBL/GenBank/DDBJ whole genome shotgun (WGS) entry which is preliminary data.</text>
</comment>
<dbReference type="SUPFAM" id="SSF52096">
    <property type="entry name" value="ClpP/crotonase"/>
    <property type="match status" value="1"/>
</dbReference>
<dbReference type="EMBL" id="FNBW01000001">
    <property type="protein sequence ID" value="SDF06948.1"/>
    <property type="molecule type" value="Genomic_DNA"/>
</dbReference>
<dbReference type="OrthoDB" id="9781757at2"/>
<accession>A0A8G2BDS8</accession>
<dbReference type="PANTHER" id="PTHR43459">
    <property type="entry name" value="ENOYL-COA HYDRATASE"/>
    <property type="match status" value="1"/>
</dbReference>
<reference evidence="3 4" key="1">
    <citation type="submission" date="2016-10" db="EMBL/GenBank/DDBJ databases">
        <authorList>
            <person name="Varghese N."/>
            <person name="Submissions S."/>
        </authorList>
    </citation>
    <scope>NUCLEOTIDE SEQUENCE [LARGE SCALE GENOMIC DNA]</scope>
    <source>
        <strain evidence="3 4">DSM 18839</strain>
    </source>
</reference>
<keyword evidence="2" id="KW-0812">Transmembrane</keyword>
<keyword evidence="3" id="KW-0413">Isomerase</keyword>
<dbReference type="Proteomes" id="UP000198615">
    <property type="component" value="Unassembled WGS sequence"/>
</dbReference>
<protein>
    <submittedName>
        <fullName evidence="3">2-(1,2-epoxy-1,2-dihydrophenyl)acetyl-CoA isomerase</fullName>
    </submittedName>
</protein>
<dbReference type="PANTHER" id="PTHR43459:SF1">
    <property type="entry name" value="EG:BACN32G11.4 PROTEIN"/>
    <property type="match status" value="1"/>
</dbReference>
<keyword evidence="2" id="KW-0472">Membrane</keyword>
<organism evidence="3 4">
    <name type="scientific">Thalassobaculum litoreum DSM 18839</name>
    <dbReference type="NCBI Taxonomy" id="1123362"/>
    <lineage>
        <taxon>Bacteria</taxon>
        <taxon>Pseudomonadati</taxon>
        <taxon>Pseudomonadota</taxon>
        <taxon>Alphaproteobacteria</taxon>
        <taxon>Rhodospirillales</taxon>
        <taxon>Thalassobaculaceae</taxon>
        <taxon>Thalassobaculum</taxon>
    </lineage>
</organism>
<dbReference type="Gene3D" id="1.10.12.10">
    <property type="entry name" value="Lyase 2-enoyl-coa Hydratase, Chain A, domain 2"/>
    <property type="match status" value="1"/>
</dbReference>
<dbReference type="CDD" id="cd06558">
    <property type="entry name" value="crotonase-like"/>
    <property type="match status" value="1"/>
</dbReference>
<sequence length="266" mass="28793">MSFETITLERIGDVARLSIDRPEKRNAVNEQVHQEMRAAVAEVTGGDNPAKALILTGTGDRAFCSGQDLSARMPPESGPPTRDLGAGLEIYYNALIRRLRQIEMPVVIALNGVAAGAGVGVALAGDIILAARSAKIVVSFCRVGLIPDAGVTHHLPRLIGENRALALALTADPLDAETAEKWGLVWKVYDDDRLQDEAVALASKLAKLSPRVVQRTRRAMRAAMSNDLDTQLALERDIQREVGFGNDYAEGVRAFLEKREPQFTGT</sequence>